<dbReference type="Pfam" id="PF21226">
    <property type="entry name" value="MalQ_N"/>
    <property type="match status" value="1"/>
</dbReference>
<dbReference type="EMBL" id="CADCWC010000211">
    <property type="protein sequence ID" value="CAA9535694.1"/>
    <property type="molecule type" value="Genomic_DNA"/>
</dbReference>
<feature type="domain" description="MalQ N-terminal beta-sandwich" evidence="11">
    <location>
        <begin position="76"/>
        <end position="167"/>
    </location>
</feature>
<evidence type="ECO:0000256" key="8">
    <source>
        <dbReference type="ARBA" id="ARBA00031423"/>
    </source>
</evidence>
<name>A0A6J4U0I4_9ACTN</name>
<accession>A0A6J4U0I4</accession>
<comment type="similarity">
    <text evidence="2 10">Belongs to the disproportionating enzyme family.</text>
</comment>
<evidence type="ECO:0000256" key="4">
    <source>
        <dbReference type="ARBA" id="ARBA00020295"/>
    </source>
</evidence>
<dbReference type="PANTHER" id="PTHR32438:SF5">
    <property type="entry name" value="4-ALPHA-GLUCANOTRANSFERASE DPE1, CHLOROPLASTIC_AMYLOPLASTIC"/>
    <property type="match status" value="1"/>
</dbReference>
<dbReference type="PANTHER" id="PTHR32438">
    <property type="entry name" value="4-ALPHA-GLUCANOTRANSFERASE DPE1, CHLOROPLASTIC/AMYLOPLASTIC"/>
    <property type="match status" value="1"/>
</dbReference>
<dbReference type="NCBIfam" id="TIGR00217">
    <property type="entry name" value="malQ"/>
    <property type="match status" value="1"/>
</dbReference>
<dbReference type="InterPro" id="IPR017853">
    <property type="entry name" value="GH"/>
</dbReference>
<dbReference type="Gene3D" id="3.20.20.80">
    <property type="entry name" value="Glycosidases"/>
    <property type="match status" value="1"/>
</dbReference>
<keyword evidence="5 10" id="KW-0328">Glycosyltransferase</keyword>
<dbReference type="InterPro" id="IPR048458">
    <property type="entry name" value="MalQ_N"/>
</dbReference>
<organism evidence="12">
    <name type="scientific">uncultured Thermoleophilia bacterium</name>
    <dbReference type="NCBI Taxonomy" id="1497501"/>
    <lineage>
        <taxon>Bacteria</taxon>
        <taxon>Bacillati</taxon>
        <taxon>Actinomycetota</taxon>
        <taxon>Thermoleophilia</taxon>
        <taxon>environmental samples</taxon>
    </lineage>
</organism>
<evidence type="ECO:0000313" key="12">
    <source>
        <dbReference type="EMBL" id="CAA9535694.1"/>
    </source>
</evidence>
<dbReference type="GO" id="GO:0004134">
    <property type="term" value="F:4-alpha-glucanotransferase activity"/>
    <property type="evidence" value="ECO:0007669"/>
    <property type="project" value="UniProtKB-EC"/>
</dbReference>
<evidence type="ECO:0000256" key="3">
    <source>
        <dbReference type="ARBA" id="ARBA00012560"/>
    </source>
</evidence>
<dbReference type="AlphaFoldDB" id="A0A6J4U0I4"/>
<dbReference type="GO" id="GO:0005975">
    <property type="term" value="P:carbohydrate metabolic process"/>
    <property type="evidence" value="ECO:0007669"/>
    <property type="project" value="InterPro"/>
</dbReference>
<reference evidence="12" key="1">
    <citation type="submission" date="2020-02" db="EMBL/GenBank/DDBJ databases">
        <authorList>
            <person name="Meier V. D."/>
        </authorList>
    </citation>
    <scope>NUCLEOTIDE SEQUENCE</scope>
    <source>
        <strain evidence="12">AVDCRST_MAG79</strain>
    </source>
</reference>
<gene>
    <name evidence="12" type="ORF">AVDCRST_MAG79-1339</name>
</gene>
<proteinExistence type="inferred from homology"/>
<dbReference type="EC" id="2.4.1.25" evidence="3 10"/>
<dbReference type="InterPro" id="IPR003385">
    <property type="entry name" value="Glyco_hydro_77"/>
</dbReference>
<dbReference type="Pfam" id="PF02446">
    <property type="entry name" value="Glyco_hydro_77"/>
    <property type="match status" value="1"/>
</dbReference>
<protein>
    <recommendedName>
        <fullName evidence="4 10">4-alpha-glucanotransferase</fullName>
        <ecNumber evidence="3 10">2.4.1.25</ecNumber>
    </recommendedName>
    <alternativeName>
        <fullName evidence="8 10">Amylomaltase</fullName>
    </alternativeName>
    <alternativeName>
        <fullName evidence="9 10">Disproportionating enzyme</fullName>
    </alternativeName>
</protein>
<evidence type="ECO:0000256" key="7">
    <source>
        <dbReference type="ARBA" id="ARBA00023277"/>
    </source>
</evidence>
<comment type="catalytic activity">
    <reaction evidence="1 10">
        <text>Transfers a segment of a (1-&gt;4)-alpha-D-glucan to a new position in an acceptor, which may be glucose or a (1-&gt;4)-alpha-D-glucan.</text>
        <dbReference type="EC" id="2.4.1.25"/>
    </reaction>
</comment>
<evidence type="ECO:0000256" key="6">
    <source>
        <dbReference type="ARBA" id="ARBA00022679"/>
    </source>
</evidence>
<dbReference type="SUPFAM" id="SSF51445">
    <property type="entry name" value="(Trans)glycosidases"/>
    <property type="match status" value="1"/>
</dbReference>
<sequence length="714" mass="77887">MSEGERPGSEGDLPLRDLAAAYGVATEFADWQGRAAPVAAATVVAVLAALGVDAPTPAAVRRALDEHGRATWSRMLPPCVVTRQDRTRSVDVHVRHGDPVEVWIELEDGGIGPGLGQLENWTPPRDIDGRLVGQASFEVPGDLPLGYHTLRARSPHEEASTTLIVTPGRLRPPERLGARRAWGFAAQLYSVRSRGSWGVGDLADLADLAVWSAAEAGAGFVLVNPLHAAAPVVPLDPSPYLPSTRRYGNPIYLRVEAIPEFVDLDDAARARVLTLRRQVHEQLDGADRIDRDTAWTAKCAALRLVSEVPRRAGREIAYAAYRRREGPGLEDHATWCALAELHGAEWRCWPEALRDPRSPVTLAFRAEHAEAVDFHRWMQWVLDEQLAGAQAAARRAGMALGVVHDLAVGVSADGSDAWSLPDVFASGITVGAPPDAFNQHGQDWTQPPWRPDRLAAQAYAPFRDVVAAVLRHGGGVRVDHIMGLFRLWWIPVGGLPTDGTYVRYDHEALVGILALEAHRAGALVVGEDLGVVEPWVRTYLAERGILGTSILWFERDVDGAPLPPERWREDCLASVTTHDLPPTAGYLAGDHVRLRETLGLLTRPIAEELAADARERRAWLDELRRRGALSPDGPSDEEATVAALHRFLTWTPARLVAVALTDAVGDRRTQNQPGTRDEYPNWRVPLSGPDGVPLLLEDVFADRRAAALAAVVRP</sequence>
<evidence type="ECO:0000256" key="2">
    <source>
        <dbReference type="ARBA" id="ARBA00005684"/>
    </source>
</evidence>
<evidence type="ECO:0000256" key="5">
    <source>
        <dbReference type="ARBA" id="ARBA00022676"/>
    </source>
</evidence>
<keyword evidence="7 10" id="KW-0119">Carbohydrate metabolism</keyword>
<evidence type="ECO:0000259" key="11">
    <source>
        <dbReference type="Pfam" id="PF21226"/>
    </source>
</evidence>
<evidence type="ECO:0000256" key="9">
    <source>
        <dbReference type="ARBA" id="ARBA00031501"/>
    </source>
</evidence>
<evidence type="ECO:0000256" key="1">
    <source>
        <dbReference type="ARBA" id="ARBA00000439"/>
    </source>
</evidence>
<evidence type="ECO:0000256" key="10">
    <source>
        <dbReference type="RuleBase" id="RU361207"/>
    </source>
</evidence>
<keyword evidence="6 10" id="KW-0808">Transferase</keyword>